<feature type="compositionally biased region" description="Low complexity" evidence="1">
    <location>
        <begin position="194"/>
        <end position="206"/>
    </location>
</feature>
<dbReference type="AlphaFoldDB" id="X6MGV3"/>
<feature type="compositionally biased region" description="Polar residues" evidence="1">
    <location>
        <begin position="106"/>
        <end position="120"/>
    </location>
</feature>
<comment type="caution">
    <text evidence="2">The sequence shown here is derived from an EMBL/GenBank/DDBJ whole genome shotgun (WGS) entry which is preliminary data.</text>
</comment>
<dbReference type="Proteomes" id="UP000023152">
    <property type="component" value="Unassembled WGS sequence"/>
</dbReference>
<reference evidence="2 3" key="1">
    <citation type="journal article" date="2013" name="Curr. Biol.">
        <title>The Genome of the Foraminiferan Reticulomyxa filosa.</title>
        <authorList>
            <person name="Glockner G."/>
            <person name="Hulsmann N."/>
            <person name="Schleicher M."/>
            <person name="Noegel A.A."/>
            <person name="Eichinger L."/>
            <person name="Gallinger C."/>
            <person name="Pawlowski J."/>
            <person name="Sierra R."/>
            <person name="Euteneuer U."/>
            <person name="Pillet L."/>
            <person name="Moustafa A."/>
            <person name="Platzer M."/>
            <person name="Groth M."/>
            <person name="Szafranski K."/>
            <person name="Schliwa M."/>
        </authorList>
    </citation>
    <scope>NUCLEOTIDE SEQUENCE [LARGE SCALE GENOMIC DNA]</scope>
</reference>
<dbReference type="EMBL" id="ASPP01021548">
    <property type="protein sequence ID" value="ETO12280.1"/>
    <property type="molecule type" value="Genomic_DNA"/>
</dbReference>
<evidence type="ECO:0000256" key="1">
    <source>
        <dbReference type="SAM" id="MobiDB-lite"/>
    </source>
</evidence>
<feature type="compositionally biased region" description="Basic and acidic residues" evidence="1">
    <location>
        <begin position="165"/>
        <end position="174"/>
    </location>
</feature>
<evidence type="ECO:0000313" key="2">
    <source>
        <dbReference type="EMBL" id="ETO12280.1"/>
    </source>
</evidence>
<sequence length="456" mass="51142">MVKPKISPCFDSVRLVVHDLNVVSLSSDECNTSTTVAISASTKIRHVLQKYRRAFNIVLPPFLPLYGGNNNNNNNNNNNDNNSNSNNSGNVHVQELENIASLHSAQDSYSVQDMESSNAYKQHGDDEGGSAYANFKHYLEEVYEALHLEQLLLPTIDTDTQNPSESKEHAHSDNLDVPFESNDNVISVINCDSNENNNNNNNNNWNKESFGNEEQNAEQDARDELLPDSIPIVYDNIETNEKGQSVIPDSDDSVLPSSIPEQPQDEPMVVPDSCDEASPHEEQQHRKNTAVILIDEFSPPNEDEIRQIEYLMQTIEQNQGQNELDKDKQGQQPQPLAEPQEGASIIFIDEPPNATLPPLDRGTYEDQPIAEVEEKINNPLLADYVFDSNDLDKLTYCDYNTSLRKIGSDQARNEMFVGELTIGELLVLRKIVVQMHVGQKKDGDQPTNHKAFNVSQ</sequence>
<feature type="region of interest" description="Disordered" evidence="1">
    <location>
        <begin position="190"/>
        <end position="226"/>
    </location>
</feature>
<name>X6MGV3_RETFI</name>
<keyword evidence="3" id="KW-1185">Reference proteome</keyword>
<feature type="region of interest" description="Disordered" evidence="1">
    <location>
        <begin position="157"/>
        <end position="178"/>
    </location>
</feature>
<feature type="region of interest" description="Disordered" evidence="1">
    <location>
        <begin position="238"/>
        <end position="287"/>
    </location>
</feature>
<feature type="region of interest" description="Disordered" evidence="1">
    <location>
        <begin position="106"/>
        <end position="125"/>
    </location>
</feature>
<protein>
    <submittedName>
        <fullName evidence="2">NDT80/PhoG-like protein</fullName>
    </submittedName>
</protein>
<accession>X6MGV3</accession>
<organism evidence="2 3">
    <name type="scientific">Reticulomyxa filosa</name>
    <dbReference type="NCBI Taxonomy" id="46433"/>
    <lineage>
        <taxon>Eukaryota</taxon>
        <taxon>Sar</taxon>
        <taxon>Rhizaria</taxon>
        <taxon>Retaria</taxon>
        <taxon>Foraminifera</taxon>
        <taxon>Monothalamids</taxon>
        <taxon>Reticulomyxidae</taxon>
        <taxon>Reticulomyxa</taxon>
    </lineage>
</organism>
<evidence type="ECO:0000313" key="3">
    <source>
        <dbReference type="Proteomes" id="UP000023152"/>
    </source>
</evidence>
<gene>
    <name evidence="2" type="ORF">RFI_25097</name>
</gene>
<feature type="region of interest" description="Disordered" evidence="1">
    <location>
        <begin position="69"/>
        <end position="90"/>
    </location>
</feature>
<proteinExistence type="predicted"/>
<feature type="region of interest" description="Disordered" evidence="1">
    <location>
        <begin position="319"/>
        <end position="339"/>
    </location>
</feature>